<evidence type="ECO:0000259" key="2">
    <source>
        <dbReference type="Pfam" id="PF07995"/>
    </source>
</evidence>
<evidence type="ECO:0000256" key="1">
    <source>
        <dbReference type="SAM" id="MobiDB-lite"/>
    </source>
</evidence>
<dbReference type="RefSeq" id="WP_141199249.1">
    <property type="nucleotide sequence ID" value="NZ_CP041186.1"/>
</dbReference>
<protein>
    <submittedName>
        <fullName evidence="3">PQQ-dependent sugar dehydrogenase</fullName>
    </submittedName>
</protein>
<evidence type="ECO:0000313" key="4">
    <source>
        <dbReference type="Proteomes" id="UP000315995"/>
    </source>
</evidence>
<dbReference type="Gene3D" id="2.120.10.30">
    <property type="entry name" value="TolB, C-terminal domain"/>
    <property type="match status" value="1"/>
</dbReference>
<dbReference type="EMBL" id="CP041186">
    <property type="protein sequence ID" value="QDG52786.1"/>
    <property type="molecule type" value="Genomic_DNA"/>
</dbReference>
<feature type="compositionally biased region" description="Basic and acidic residues" evidence="1">
    <location>
        <begin position="8"/>
        <end position="17"/>
    </location>
</feature>
<dbReference type="PANTHER" id="PTHR19328">
    <property type="entry name" value="HEDGEHOG-INTERACTING PROTEIN"/>
    <property type="match status" value="1"/>
</dbReference>
<proteinExistence type="predicted"/>
<dbReference type="PANTHER" id="PTHR19328:SF13">
    <property type="entry name" value="HIPL1 PROTEIN"/>
    <property type="match status" value="1"/>
</dbReference>
<accession>A0A4Y6PWV3</accession>
<organism evidence="3 4">
    <name type="scientific">Persicimonas caeni</name>
    <dbReference type="NCBI Taxonomy" id="2292766"/>
    <lineage>
        <taxon>Bacteria</taxon>
        <taxon>Deltaproteobacteria</taxon>
        <taxon>Bradymonadales</taxon>
        <taxon>Bradymonadaceae</taxon>
        <taxon>Persicimonas</taxon>
    </lineage>
</organism>
<name>A0A4Y6PWV3_PERCE</name>
<dbReference type="InterPro" id="IPR012938">
    <property type="entry name" value="Glc/Sorbosone_DH"/>
</dbReference>
<dbReference type="InterPro" id="IPR011042">
    <property type="entry name" value="6-blade_b-propeller_TolB-like"/>
</dbReference>
<accession>A0A5B8Y9Q0</accession>
<dbReference type="SUPFAM" id="SSF50952">
    <property type="entry name" value="Soluble quinoprotein glucose dehydrogenase"/>
    <property type="match status" value="1"/>
</dbReference>
<reference evidence="3 4" key="1">
    <citation type="submission" date="2019-06" db="EMBL/GenBank/DDBJ databases">
        <title>Persicimonas caeni gen. nov., sp. nov., a predatory bacterium isolated from solar saltern.</title>
        <authorList>
            <person name="Wang S."/>
        </authorList>
    </citation>
    <scope>NUCLEOTIDE SEQUENCE [LARGE SCALE GENOMIC DNA]</scope>
    <source>
        <strain evidence="3 4">YN101</strain>
    </source>
</reference>
<keyword evidence="4" id="KW-1185">Reference proteome</keyword>
<gene>
    <name evidence="3" type="ORF">FIV42_19165</name>
</gene>
<dbReference type="Proteomes" id="UP000315995">
    <property type="component" value="Chromosome"/>
</dbReference>
<dbReference type="OrthoDB" id="9770043at2"/>
<evidence type="ECO:0000313" key="3">
    <source>
        <dbReference type="EMBL" id="QDG52786.1"/>
    </source>
</evidence>
<dbReference type="Pfam" id="PF07995">
    <property type="entry name" value="GSDH"/>
    <property type="match status" value="1"/>
</dbReference>
<feature type="region of interest" description="Disordered" evidence="1">
    <location>
        <begin position="1"/>
        <end position="54"/>
    </location>
</feature>
<dbReference type="AlphaFoldDB" id="A0A4Y6PWV3"/>
<dbReference type="InterPro" id="IPR011041">
    <property type="entry name" value="Quinoprot_gluc/sorb_DH_b-prop"/>
</dbReference>
<feature type="domain" description="Glucose/Sorbosone dehydrogenase" evidence="2">
    <location>
        <begin position="80"/>
        <end position="399"/>
    </location>
</feature>
<sequence>MTVILSGCERKAAREDASNFEQSSTDNPTGGGPPPDRPTRTGDEPSSTGEESQDYCRLVERGYGPRGEVAVRAEEVVDGLEVPWGILFMGDGDLLVTERAGRLRLVRDGRLVNAPVATVEVAANGEGGLLGIQAHPDFESNHRFYLFYTADKGDATVNRVEMWQLSQDGEALSARPKKVIVDDIPAARFHNGGRMRLGPDDMLYIGTGDARNPDYAQDPEVLAGKVLRVTPGGDIPPDNPYGDSPVYLIGVRNTQGFDWRDTSTMLVSDHGPSGEMGRTGHDEINVAVPGENLGWPTIYGCQDEPKMSPPSLTWDTAVPPGGAAIYTGDAIGEWKGSLMVGTLGSRHLHRVAFDGDSRRVERHETYFVGDPPEGYGRLREVIMGPDGHLYVTTSNCDGRGSCPPDGDKILRIVPE</sequence>